<evidence type="ECO:0000313" key="2">
    <source>
        <dbReference type="Proteomes" id="UP000315295"/>
    </source>
</evidence>
<dbReference type="AlphaFoldDB" id="A0A540NE12"/>
<name>A0A540NE12_MALBA</name>
<protein>
    <submittedName>
        <fullName evidence="1">Uncharacterized protein</fullName>
    </submittedName>
</protein>
<dbReference type="STRING" id="106549.A0A540NE12"/>
<gene>
    <name evidence="1" type="ORF">C1H46_005214</name>
</gene>
<keyword evidence="2" id="KW-1185">Reference proteome</keyword>
<comment type="caution">
    <text evidence="1">The sequence shown here is derived from an EMBL/GenBank/DDBJ whole genome shotgun (WGS) entry which is preliminary data.</text>
</comment>
<proteinExistence type="predicted"/>
<organism evidence="1 2">
    <name type="scientific">Malus baccata</name>
    <name type="common">Siberian crab apple</name>
    <name type="synonym">Pyrus baccata</name>
    <dbReference type="NCBI Taxonomy" id="106549"/>
    <lineage>
        <taxon>Eukaryota</taxon>
        <taxon>Viridiplantae</taxon>
        <taxon>Streptophyta</taxon>
        <taxon>Embryophyta</taxon>
        <taxon>Tracheophyta</taxon>
        <taxon>Spermatophyta</taxon>
        <taxon>Magnoliopsida</taxon>
        <taxon>eudicotyledons</taxon>
        <taxon>Gunneridae</taxon>
        <taxon>Pentapetalae</taxon>
        <taxon>rosids</taxon>
        <taxon>fabids</taxon>
        <taxon>Rosales</taxon>
        <taxon>Rosaceae</taxon>
        <taxon>Amygdaloideae</taxon>
        <taxon>Maleae</taxon>
        <taxon>Malus</taxon>
    </lineage>
</organism>
<accession>A0A540NE12</accession>
<sequence length="150" mass="15791">MAEGAGSDNVHGTRLKIHEDSVGDVPATGGLIVVDVDPLELEIGAGVSVVPSGGVNAVLITDDLPGADPVAALASLDVHVLSLKEMRFLKIMEFGRKKGRGKVTDDLPELGADPVAALASLDVHVLSLKEMRFLKIMEFGRKKGRGKRDS</sequence>
<dbReference type="Proteomes" id="UP000315295">
    <property type="component" value="Unassembled WGS sequence"/>
</dbReference>
<dbReference type="EMBL" id="VIEB01000060">
    <property type="protein sequence ID" value="TQE09279.1"/>
    <property type="molecule type" value="Genomic_DNA"/>
</dbReference>
<reference evidence="1 2" key="1">
    <citation type="journal article" date="2019" name="G3 (Bethesda)">
        <title>Sequencing of a Wild Apple (Malus baccata) Genome Unravels the Differences Between Cultivated and Wild Apple Species Regarding Disease Resistance and Cold Tolerance.</title>
        <authorList>
            <person name="Chen X."/>
        </authorList>
    </citation>
    <scope>NUCLEOTIDE SEQUENCE [LARGE SCALE GENOMIC DNA]</scope>
    <source>
        <strain evidence="2">cv. Shandingzi</strain>
        <tissue evidence="1">Leaves</tissue>
    </source>
</reference>
<evidence type="ECO:0000313" key="1">
    <source>
        <dbReference type="EMBL" id="TQE09279.1"/>
    </source>
</evidence>